<keyword evidence="2" id="KW-1185">Reference proteome</keyword>
<dbReference type="EMBL" id="CM040977">
    <property type="protein sequence ID" value="MCJ8730135.1"/>
    <property type="molecule type" value="Genomic_DNA"/>
</dbReference>
<reference evidence="1" key="1">
    <citation type="submission" date="2020-02" db="EMBL/GenBank/DDBJ databases">
        <title>Genome sequencing of the panga catfish, Pangasius djambal.</title>
        <authorList>
            <person name="Wen M."/>
            <person name="Zahm M."/>
            <person name="Roques C."/>
            <person name="Cabau C."/>
            <person name="Klopp C."/>
            <person name="Donnadieu C."/>
            <person name="Jouanno E."/>
            <person name="Avarre J.-C."/>
            <person name="Campet M."/>
            <person name="Ha T."/>
            <person name="Dugue R."/>
            <person name="Lampietro C."/>
            <person name="Louis A."/>
            <person name="Herpin A."/>
            <person name="Echchiki A."/>
            <person name="Berthelot C."/>
            <person name="Parey E."/>
            <person name="Roest-Crollius H."/>
            <person name="Braasch I."/>
            <person name="Postlethwait J.H."/>
            <person name="Bobe J."/>
            <person name="Montfort J."/>
            <person name="Bouchez O."/>
            <person name="Begum T."/>
            <person name="Schartl M."/>
            <person name="Gustiano R."/>
            <person name="Guiguen Y."/>
        </authorList>
    </citation>
    <scope>NUCLEOTIDE SEQUENCE</scope>
    <source>
        <strain evidence="1">Pdj_M5554</strain>
    </source>
</reference>
<feature type="non-terminal residue" evidence="1">
    <location>
        <position position="1"/>
    </location>
</feature>
<protein>
    <submittedName>
        <fullName evidence="1">Uncharacterized protein</fullName>
    </submittedName>
</protein>
<gene>
    <name evidence="1" type="ORF">PDJAM_G00180690</name>
</gene>
<evidence type="ECO:0000313" key="2">
    <source>
        <dbReference type="Proteomes" id="UP000830395"/>
    </source>
</evidence>
<name>A0ACC5Y300_9TELE</name>
<comment type="caution">
    <text evidence="1">The sequence shown here is derived from an EMBL/GenBank/DDBJ whole genome shotgun (WGS) entry which is preliminary data.</text>
</comment>
<sequence>LKAANALLDAKIRTVRDLTTQKLNDPVSIQNVTYQKISNTSYAVIFTWNISNIRMSKNPNLRNDTYNQVQSIINNALNTLLNEPGAEKFEPQSPSFM</sequence>
<accession>A0ACC5Y300</accession>
<dbReference type="Proteomes" id="UP000830395">
    <property type="component" value="Chromosome 3"/>
</dbReference>
<organism evidence="1 2">
    <name type="scientific">Pangasius djambal</name>
    <dbReference type="NCBI Taxonomy" id="1691987"/>
    <lineage>
        <taxon>Eukaryota</taxon>
        <taxon>Metazoa</taxon>
        <taxon>Chordata</taxon>
        <taxon>Craniata</taxon>
        <taxon>Vertebrata</taxon>
        <taxon>Euteleostomi</taxon>
        <taxon>Actinopterygii</taxon>
        <taxon>Neopterygii</taxon>
        <taxon>Teleostei</taxon>
        <taxon>Ostariophysi</taxon>
        <taxon>Siluriformes</taxon>
        <taxon>Pangasiidae</taxon>
        <taxon>Pangasius</taxon>
    </lineage>
</organism>
<evidence type="ECO:0000313" key="1">
    <source>
        <dbReference type="EMBL" id="MCJ8730135.1"/>
    </source>
</evidence>
<proteinExistence type="predicted"/>